<evidence type="ECO:0000313" key="1">
    <source>
        <dbReference type="EMBL" id="KAJ9606036.1"/>
    </source>
</evidence>
<accession>A0AA39CF74</accession>
<keyword evidence="2" id="KW-1185">Reference proteome</keyword>
<comment type="caution">
    <text evidence="1">The sequence shown here is derived from an EMBL/GenBank/DDBJ whole genome shotgun (WGS) entry which is preliminary data.</text>
</comment>
<organism evidence="1 2">
    <name type="scientific">Cladophialophora chaetospira</name>
    <dbReference type="NCBI Taxonomy" id="386627"/>
    <lineage>
        <taxon>Eukaryota</taxon>
        <taxon>Fungi</taxon>
        <taxon>Dikarya</taxon>
        <taxon>Ascomycota</taxon>
        <taxon>Pezizomycotina</taxon>
        <taxon>Eurotiomycetes</taxon>
        <taxon>Chaetothyriomycetidae</taxon>
        <taxon>Chaetothyriales</taxon>
        <taxon>Herpotrichiellaceae</taxon>
        <taxon>Cladophialophora</taxon>
    </lineage>
</organism>
<reference evidence="1" key="1">
    <citation type="submission" date="2022-10" db="EMBL/GenBank/DDBJ databases">
        <title>Culturing micro-colonial fungi from biological soil crusts in the Mojave desert and describing Neophaeococcomyces mojavensis, and introducing the new genera and species Taxawa tesnikishii.</title>
        <authorList>
            <person name="Kurbessoian T."/>
            <person name="Stajich J.E."/>
        </authorList>
    </citation>
    <scope>NUCLEOTIDE SEQUENCE</scope>
    <source>
        <strain evidence="1">TK_41</strain>
    </source>
</reference>
<dbReference type="Pfam" id="PF11951">
    <property type="entry name" value="Fungal_trans_2"/>
    <property type="match status" value="1"/>
</dbReference>
<dbReference type="PANTHER" id="PTHR37540">
    <property type="entry name" value="TRANSCRIPTION FACTOR (ACR-2), PUTATIVE-RELATED-RELATED"/>
    <property type="match status" value="1"/>
</dbReference>
<dbReference type="Proteomes" id="UP001172673">
    <property type="component" value="Unassembled WGS sequence"/>
</dbReference>
<protein>
    <submittedName>
        <fullName evidence="1">Uncharacterized protein</fullName>
    </submittedName>
</protein>
<proteinExistence type="predicted"/>
<sequence length="413" mass="45516">MSPEALEQLSAGMDSDAHELLESLPASWLSHDSTEKHKTTGTSATKCDAMSSDPLALSINMISTLSRAAFISQKPGSSPTASSEEQSLLQRTLYLYKLSAIAIIRQKLSDASSINDPNVFQGIITLAGCEFMAGSPAEGRLHLEACLEIARARGGLDTLLNSELESLSLTDFSTAALSGNLPIVSVGEIEAAIQARRPKPRNSASLVESGFSKLQCLLTKQALQLREGLINLFYTTTEINQAASRSPKSQEYKDFHLRGLLAGYQLCHGQQPDAKNSSANAMEARLCESLRIAGTLLVAIACLKEIPREHLFERLTEDLMLRMQHITASYLPRPAIPAMLWVCFIGAYCASTSAKQAFFLQYISQLASFLDLEKWKYVREQLRRFPYLDSVFNAPFDEIWNSAAFWSGSMEWE</sequence>
<dbReference type="InterPro" id="IPR021858">
    <property type="entry name" value="Fun_TF"/>
</dbReference>
<dbReference type="AlphaFoldDB" id="A0AA39CF74"/>
<name>A0AA39CF74_9EURO</name>
<gene>
    <name evidence="1" type="ORF">H2200_009885</name>
</gene>
<evidence type="ECO:0000313" key="2">
    <source>
        <dbReference type="Proteomes" id="UP001172673"/>
    </source>
</evidence>
<dbReference type="PANTHER" id="PTHR37540:SF5">
    <property type="entry name" value="TRANSCRIPTION FACTOR DOMAIN-CONTAINING PROTEIN"/>
    <property type="match status" value="1"/>
</dbReference>
<dbReference type="EMBL" id="JAPDRK010000015">
    <property type="protein sequence ID" value="KAJ9606036.1"/>
    <property type="molecule type" value="Genomic_DNA"/>
</dbReference>